<dbReference type="InterPro" id="IPR011050">
    <property type="entry name" value="Pectin_lyase_fold/virulence"/>
</dbReference>
<dbReference type="InterPro" id="IPR012334">
    <property type="entry name" value="Pectin_lyas_fold"/>
</dbReference>
<dbReference type="Proteomes" id="UP000431264">
    <property type="component" value="Unassembled WGS sequence"/>
</dbReference>
<proteinExistence type="predicted"/>
<reference evidence="2" key="1">
    <citation type="submission" date="2019-05" db="EMBL/GenBank/DDBJ databases">
        <title>Flavobacterium profundi sp. nov., isolated from a deep-sea seamount.</title>
        <authorList>
            <person name="Zhang D.-C."/>
        </authorList>
    </citation>
    <scope>NUCLEOTIDE SEQUENCE [LARGE SCALE GENOMIC DNA]</scope>
    <source>
        <strain evidence="2">TP390</strain>
    </source>
</reference>
<evidence type="ECO:0000313" key="2">
    <source>
        <dbReference type="Proteomes" id="UP000431264"/>
    </source>
</evidence>
<dbReference type="SUPFAM" id="SSF51126">
    <property type="entry name" value="Pectin lyase-like"/>
    <property type="match status" value="1"/>
</dbReference>
<dbReference type="Gene3D" id="2.160.20.10">
    <property type="entry name" value="Single-stranded right-handed beta-helix, Pectin lyase-like"/>
    <property type="match status" value="1"/>
</dbReference>
<accession>A0A6I4IW18</accession>
<organism evidence="1 2">
    <name type="scientific">Flavobacterium profundi</name>
    <dbReference type="NCBI Taxonomy" id="1774945"/>
    <lineage>
        <taxon>Bacteria</taxon>
        <taxon>Pseudomonadati</taxon>
        <taxon>Bacteroidota</taxon>
        <taxon>Flavobacteriia</taxon>
        <taxon>Flavobacteriales</taxon>
        <taxon>Flavobacteriaceae</taxon>
        <taxon>Flavobacterium</taxon>
    </lineage>
</organism>
<dbReference type="PROSITE" id="PS51257">
    <property type="entry name" value="PROKAR_LIPOPROTEIN"/>
    <property type="match status" value="1"/>
</dbReference>
<keyword evidence="2" id="KW-1185">Reference proteome</keyword>
<name>A0A6I4IW18_9FLAO</name>
<dbReference type="NCBIfam" id="NF041518">
    <property type="entry name" value="choice_anch_Q"/>
    <property type="match status" value="1"/>
</dbReference>
<gene>
    <name evidence="1" type="ORF">GOQ30_16155</name>
</gene>
<dbReference type="EMBL" id="WQLW01000014">
    <property type="protein sequence ID" value="MVO10708.1"/>
    <property type="molecule type" value="Genomic_DNA"/>
</dbReference>
<evidence type="ECO:0008006" key="3">
    <source>
        <dbReference type="Google" id="ProtNLM"/>
    </source>
</evidence>
<protein>
    <recommendedName>
        <fullName evidence="3">Right handed beta helix domain-containing protein</fullName>
    </recommendedName>
</protein>
<evidence type="ECO:0000313" key="1">
    <source>
        <dbReference type="EMBL" id="MVO10708.1"/>
    </source>
</evidence>
<dbReference type="AlphaFoldDB" id="A0A6I4IW18"/>
<comment type="caution">
    <text evidence="1">The sequence shown here is derived from an EMBL/GenBank/DDBJ whole genome shotgun (WGS) entry which is preliminary data.</text>
</comment>
<dbReference type="OrthoDB" id="1111178at2"/>
<sequence length="517" mass="57570">MKNYYYLFIVLFVTLFSCRNDFDFEPNVGNLLFSKDTIYLDTVFTNIGSSTYTLKVYNNTDKNIAIPKIQLGKGENSNYRLMVDGMPGKIFENVELLANDSLYVFVSVTSDVADANPTDFLYTDQIQFGTDGNFQKVELVTLIQDAYFIYPERTQNPDNTYTYENISLGMDEEGNPITIKASILSETDPINGDELHWTNTKPYVIYGYAVVPNTKTLIVDAGARIHFHAESGLIVADDASLQVNGALSTTESLENEVIFEGDRLEPEFSEIPGQWGTIWFTLGSLNNSIDYATIKNATVGLLATGNEGFENLTLNNVQIYNCSNVGLLARTGYISGNNMVTNNCGEAGIACTFGGNYQFTHCTFGNYWSSPSQSAVYIDDYNGAPEFALTNATFTNCILYGSNNYALVFEKEGIDANFNYQFNNCLIRFNDTSNQFTNNPLYQFTSSRYNACLIATNSSTNNPKFMEPTENNMKIEETSAAINKGQNLSPNFNDILGQMRPTPPNSNPDIGAYQFNN</sequence>
<dbReference type="InterPro" id="IPR059226">
    <property type="entry name" value="Choice_anch_Q_dom"/>
</dbReference>
<dbReference type="RefSeq" id="WP_140999131.1">
    <property type="nucleotide sequence ID" value="NZ_VDCZ01000014.1"/>
</dbReference>